<protein>
    <submittedName>
        <fullName evidence="6">Radical SAM protein</fullName>
    </submittedName>
</protein>
<dbReference type="PROSITE" id="PS51918">
    <property type="entry name" value="RADICAL_SAM"/>
    <property type="match status" value="1"/>
</dbReference>
<sequence>MSQIDFAWLEITGKCQLACEHCYAASGPDGTHGRMDSEDWRSVITQLADRGVTTVQFIGGEPTLHPGLPALITHALSHGLRVEVFSNLVHVAEAMWEVLERPGVSLATSYYSDDSAEHAAITRRPSYTRTRANIAEAVRRGIPIRAGVVEVLDGQRADAARRQLIDLGVRSIGTDRLRQVGRGVRNQRPDTSQLCGRCASGVIAISPDGAVWPCVFSRWLPVGNVLETALADVLDSPAAEEIRSGLRLEFERRAIAAEAAKKDPCGPKNPCDPQCGPACGPACQPSCWPTGTGPCRPKGGCQPNYD</sequence>
<dbReference type="CDD" id="cd01335">
    <property type="entry name" value="Radical_SAM"/>
    <property type="match status" value="1"/>
</dbReference>
<keyword evidence="4" id="KW-0411">Iron-sulfur</keyword>
<dbReference type="RefSeq" id="WP_311628783.1">
    <property type="nucleotide sequence ID" value="NZ_JAVREN010000003.1"/>
</dbReference>
<dbReference type="InterPro" id="IPR007197">
    <property type="entry name" value="rSAM"/>
</dbReference>
<dbReference type="SFLD" id="SFLDG01216">
    <property type="entry name" value="thioether_bond_formation_requi"/>
    <property type="match status" value="1"/>
</dbReference>
<evidence type="ECO:0000256" key="4">
    <source>
        <dbReference type="ARBA" id="ARBA00023014"/>
    </source>
</evidence>
<dbReference type="Gene3D" id="3.20.20.70">
    <property type="entry name" value="Aldolase class I"/>
    <property type="match status" value="1"/>
</dbReference>
<dbReference type="SFLD" id="SFLDF00365">
    <property type="entry name" value="thuricin_CD_(TrnCD-like)"/>
    <property type="match status" value="1"/>
</dbReference>
<dbReference type="CDD" id="cd21109">
    <property type="entry name" value="SPASM"/>
    <property type="match status" value="1"/>
</dbReference>
<keyword evidence="2" id="KW-0479">Metal-binding</keyword>
<dbReference type="InterPro" id="IPR058240">
    <property type="entry name" value="rSAM_sf"/>
</dbReference>
<organism evidence="6 7">
    <name type="scientific">Streptomyces boetiae</name>
    <dbReference type="NCBI Taxonomy" id="3075541"/>
    <lineage>
        <taxon>Bacteria</taxon>
        <taxon>Bacillati</taxon>
        <taxon>Actinomycetota</taxon>
        <taxon>Actinomycetes</taxon>
        <taxon>Kitasatosporales</taxon>
        <taxon>Streptomycetaceae</taxon>
        <taxon>Streptomyces</taxon>
    </lineage>
</organism>
<evidence type="ECO:0000313" key="6">
    <source>
        <dbReference type="EMBL" id="MDT0305868.1"/>
    </source>
</evidence>
<dbReference type="SFLD" id="SFLDG01386">
    <property type="entry name" value="main_SPASM_domain-containing"/>
    <property type="match status" value="1"/>
</dbReference>
<evidence type="ECO:0000256" key="3">
    <source>
        <dbReference type="ARBA" id="ARBA00023004"/>
    </source>
</evidence>
<dbReference type="SFLD" id="SFLDS00029">
    <property type="entry name" value="Radical_SAM"/>
    <property type="match status" value="1"/>
</dbReference>
<dbReference type="SFLD" id="SFLDG01067">
    <property type="entry name" value="SPASM/twitch_domain_containing"/>
    <property type="match status" value="1"/>
</dbReference>
<dbReference type="Proteomes" id="UP001183388">
    <property type="component" value="Unassembled WGS sequence"/>
</dbReference>
<dbReference type="InterPro" id="IPR013785">
    <property type="entry name" value="Aldolase_TIM"/>
</dbReference>
<dbReference type="SUPFAM" id="SSF102114">
    <property type="entry name" value="Radical SAM enzymes"/>
    <property type="match status" value="1"/>
</dbReference>
<gene>
    <name evidence="6" type="ORF">RM780_02680</name>
</gene>
<dbReference type="Pfam" id="PF13186">
    <property type="entry name" value="SPASM"/>
    <property type="match status" value="1"/>
</dbReference>
<keyword evidence="3" id="KW-0408">Iron</keyword>
<evidence type="ECO:0000256" key="1">
    <source>
        <dbReference type="ARBA" id="ARBA00022691"/>
    </source>
</evidence>
<evidence type="ECO:0000259" key="5">
    <source>
        <dbReference type="PROSITE" id="PS51918"/>
    </source>
</evidence>
<keyword evidence="7" id="KW-1185">Reference proteome</keyword>
<dbReference type="InterPro" id="IPR023885">
    <property type="entry name" value="4Fe4S-binding_SPASM_dom"/>
</dbReference>
<name>A0ABU2L2T3_9ACTN</name>
<comment type="caution">
    <text evidence="6">The sequence shown here is derived from an EMBL/GenBank/DDBJ whole genome shotgun (WGS) entry which is preliminary data.</text>
</comment>
<dbReference type="PANTHER" id="PTHR11228:SF7">
    <property type="entry name" value="PQQA PEPTIDE CYCLASE"/>
    <property type="match status" value="1"/>
</dbReference>
<proteinExistence type="predicted"/>
<dbReference type="Pfam" id="PF04055">
    <property type="entry name" value="Radical_SAM"/>
    <property type="match status" value="1"/>
</dbReference>
<feature type="domain" description="Radical SAM core" evidence="5">
    <location>
        <begin position="1"/>
        <end position="214"/>
    </location>
</feature>
<evidence type="ECO:0000313" key="7">
    <source>
        <dbReference type="Proteomes" id="UP001183388"/>
    </source>
</evidence>
<keyword evidence="1" id="KW-0949">S-adenosyl-L-methionine</keyword>
<evidence type="ECO:0000256" key="2">
    <source>
        <dbReference type="ARBA" id="ARBA00022723"/>
    </source>
</evidence>
<dbReference type="InterPro" id="IPR050377">
    <property type="entry name" value="Radical_SAM_PqqE_MftC-like"/>
</dbReference>
<reference evidence="7" key="1">
    <citation type="submission" date="2023-07" db="EMBL/GenBank/DDBJ databases">
        <title>30 novel species of actinomycetes from the DSMZ collection.</title>
        <authorList>
            <person name="Nouioui I."/>
        </authorList>
    </citation>
    <scope>NUCLEOTIDE SEQUENCE [LARGE SCALE GENOMIC DNA]</scope>
    <source>
        <strain evidence="7">DSM 44917</strain>
    </source>
</reference>
<accession>A0ABU2L2T3</accession>
<dbReference type="EMBL" id="JAVREN010000003">
    <property type="protein sequence ID" value="MDT0305868.1"/>
    <property type="molecule type" value="Genomic_DNA"/>
</dbReference>
<dbReference type="PANTHER" id="PTHR11228">
    <property type="entry name" value="RADICAL SAM DOMAIN PROTEIN"/>
    <property type="match status" value="1"/>
</dbReference>